<keyword evidence="3" id="KW-1185">Reference proteome</keyword>
<gene>
    <name evidence="2" type="ORF">C7M71_000785</name>
</gene>
<keyword evidence="1" id="KW-0732">Signal</keyword>
<evidence type="ECO:0000313" key="2">
    <source>
        <dbReference type="EMBL" id="AXI76226.1"/>
    </source>
</evidence>
<dbReference type="SUPFAM" id="SSF53807">
    <property type="entry name" value="Helical backbone' metal receptor"/>
    <property type="match status" value="1"/>
</dbReference>
<dbReference type="RefSeq" id="WP_111490549.1">
    <property type="nucleotide sequence ID" value="NZ_CP031264.1"/>
</dbReference>
<dbReference type="EMBL" id="CP031264">
    <property type="protein sequence ID" value="AXI76226.1"/>
    <property type="molecule type" value="Genomic_DNA"/>
</dbReference>
<evidence type="ECO:0000313" key="3">
    <source>
        <dbReference type="Proteomes" id="UP000249340"/>
    </source>
</evidence>
<dbReference type="AlphaFoldDB" id="A0A345SR71"/>
<accession>A0A345SR71</accession>
<organism evidence="2 3">
    <name type="scientific">Peterkaempfera bronchialis</name>
    <dbReference type="NCBI Taxonomy" id="2126346"/>
    <lineage>
        <taxon>Bacteria</taxon>
        <taxon>Bacillati</taxon>
        <taxon>Actinomycetota</taxon>
        <taxon>Actinomycetes</taxon>
        <taxon>Kitasatosporales</taxon>
        <taxon>Streptomycetaceae</taxon>
        <taxon>Peterkaempfera</taxon>
    </lineage>
</organism>
<feature type="chain" id="PRO_5038829318" evidence="1">
    <location>
        <begin position="30"/>
        <end position="271"/>
    </location>
</feature>
<dbReference type="CDD" id="cd00636">
    <property type="entry name" value="TroA-like"/>
    <property type="match status" value="1"/>
</dbReference>
<dbReference type="OrthoDB" id="1951467at2"/>
<sequence length="271" mass="28353">MARFRVLCRSLVALSAAALLLSGCGSSSGPSTDTADQSASPAAAPGPVVVATSTWEAALAEAAGARHVKSIVPASIKHAPDYELKPSDLIAIANADYVLYASFEPFAGKVKEAASAKAKLVEVTLDNGRTAASAEVTRLGKLFGTEQDAARWNRSFSERWEELQQELKASWPGGQPPVVVAQVFTTWAADLAGITPAGTYGREQVTPAQLSELSAKKPAFVLDNENMSTGTVLPDSGAKQLDIANYPGDDLDLLAVYTKAAEQLKNAFSGS</sequence>
<dbReference type="PROSITE" id="PS51257">
    <property type="entry name" value="PROKAR_LIPOPROTEIN"/>
    <property type="match status" value="1"/>
</dbReference>
<dbReference type="Gene3D" id="3.40.50.1980">
    <property type="entry name" value="Nitrogenase molybdenum iron protein domain"/>
    <property type="match status" value="1"/>
</dbReference>
<evidence type="ECO:0000256" key="1">
    <source>
        <dbReference type="SAM" id="SignalP"/>
    </source>
</evidence>
<proteinExistence type="predicted"/>
<reference evidence="3" key="1">
    <citation type="submission" date="2018-07" db="EMBL/GenBank/DDBJ databases">
        <title>Streptacidiphilus bronchialis DSM 106435 chromosome.</title>
        <authorList>
            <person name="Batra D."/>
            <person name="Gulvik C.A."/>
        </authorList>
    </citation>
    <scope>NUCLEOTIDE SEQUENCE [LARGE SCALE GENOMIC DNA]</scope>
    <source>
        <strain evidence="3">DSM 106435</strain>
    </source>
</reference>
<protein>
    <submittedName>
        <fullName evidence="2">ABC transporter substrate-binding protein</fullName>
    </submittedName>
</protein>
<feature type="signal peptide" evidence="1">
    <location>
        <begin position="1"/>
        <end position="29"/>
    </location>
</feature>
<dbReference type="KEGG" id="stri:C7M71_000785"/>
<dbReference type="Proteomes" id="UP000249340">
    <property type="component" value="Chromosome"/>
</dbReference>
<name>A0A345SR71_9ACTN</name>